<dbReference type="AlphaFoldDB" id="A0A3E0VWW3"/>
<protein>
    <submittedName>
        <fullName evidence="1">Uncharacterized protein</fullName>
    </submittedName>
</protein>
<reference evidence="1 2" key="1">
    <citation type="submission" date="2017-04" db="EMBL/GenBank/DDBJ databases">
        <title>Comparative genome analysis of Subtercola boreus.</title>
        <authorList>
            <person name="Cho Y.-J."/>
            <person name="Cho A."/>
            <person name="Kim O.-S."/>
            <person name="Lee J.-I."/>
        </authorList>
    </citation>
    <scope>NUCLEOTIDE SEQUENCE [LARGE SCALE GENOMIC DNA]</scope>
    <source>
        <strain evidence="1 2">P27444</strain>
    </source>
</reference>
<comment type="caution">
    <text evidence="1">The sequence shown here is derived from an EMBL/GenBank/DDBJ whole genome shotgun (WGS) entry which is preliminary data.</text>
</comment>
<dbReference type="EMBL" id="NBXA01000013">
    <property type="protein sequence ID" value="RFA14552.1"/>
    <property type="molecule type" value="Genomic_DNA"/>
</dbReference>
<evidence type="ECO:0000313" key="2">
    <source>
        <dbReference type="Proteomes" id="UP000256709"/>
    </source>
</evidence>
<accession>A0A3E0VWW3</accession>
<name>A0A3E0VWW3_9MICO</name>
<sequence length="294" mass="32351">MCISRDDDIGSNTISLKHQDIRVLLDRRSTFGTNGYSGGTPDNKLELVNITADRLAAWVLWAGTEAPALANPSFRVPIIPIAKGTTTGGGTESETYFDYQSTVVGSAITEVQNRDGGPDIDFLPQWGTTHKLEYRVRSGTTANPQLTGALLEFNLATSNHGLVDVKRTVDGKNQATYIYAVGEGSEADMKVKTAKNESFAPALEKFVQYKKIGDETVLQSHADADLKTYSSPVEQWSYRLQLDSIQYQPLGTLHKLWFEGSPIIETGWHTLRVIGWSGDETRWVTPVLQPIGSE</sequence>
<gene>
    <name evidence="1" type="ORF">B7R21_06295</name>
</gene>
<organism evidence="1 2">
    <name type="scientific">Subtercola boreus</name>
    <dbReference type="NCBI Taxonomy" id="120213"/>
    <lineage>
        <taxon>Bacteria</taxon>
        <taxon>Bacillati</taxon>
        <taxon>Actinomycetota</taxon>
        <taxon>Actinomycetes</taxon>
        <taxon>Micrococcales</taxon>
        <taxon>Microbacteriaceae</taxon>
        <taxon>Subtercola</taxon>
    </lineage>
</organism>
<proteinExistence type="predicted"/>
<dbReference type="Proteomes" id="UP000256709">
    <property type="component" value="Unassembled WGS sequence"/>
</dbReference>
<evidence type="ECO:0000313" key="1">
    <source>
        <dbReference type="EMBL" id="RFA14552.1"/>
    </source>
</evidence>